<dbReference type="InterPro" id="IPR008928">
    <property type="entry name" value="6-hairpin_glycosidase_sf"/>
</dbReference>
<dbReference type="PANTHER" id="PTHR41814">
    <property type="entry name" value="EXPRESSED PROTEIN"/>
    <property type="match status" value="1"/>
</dbReference>
<protein>
    <submittedName>
        <fullName evidence="3">Uncharacterized protein</fullName>
    </submittedName>
</protein>
<sequence length="381" mass="40296">MWSPSLCAAVVVGLPLLAYAAPIQSTGLLSDATIKQVKERLAQSASDTWTAGTQMEALLELDYPTLSVFAAASYPPPSTADAPSAVTAIVRQWASQRGSSDQLAYVAGGAAADPAALGVGWLVAAAFADSSTESTYVAQAKQQVSYLLDSVPTTPDGAISHRPSGEPVQLWADFISMVPPFLAYYGVATSDRSSLETAYQQIKLYRSHLRSSSGAWKHIVLGSGTDAGLWNTGNGWAAHGSLRVLATLKNSQWGSTFDVEIADLTAWVQEILRAAFQKIKSDGLLPNYYDNAHGSYFSDASGSALLAASAYRLATLTGDTSFISNADTVRSAVFGHVDSSSGWVSPVVDPLSFQSEASQSPEAEAFILMLQAAYRDYLATI</sequence>
<feature type="signal peptide" evidence="2">
    <location>
        <begin position="1"/>
        <end position="20"/>
    </location>
</feature>
<gene>
    <name evidence="3" type="ORF">BMF94_4198</name>
</gene>
<dbReference type="Pfam" id="PF07470">
    <property type="entry name" value="Glyco_hydro_88"/>
    <property type="match status" value="1"/>
</dbReference>
<evidence type="ECO:0000313" key="4">
    <source>
        <dbReference type="Proteomes" id="UP000237144"/>
    </source>
</evidence>
<keyword evidence="4" id="KW-1185">Reference proteome</keyword>
<dbReference type="SUPFAM" id="SSF48208">
    <property type="entry name" value="Six-hairpin glycosidases"/>
    <property type="match status" value="1"/>
</dbReference>
<dbReference type="GO" id="GO:0005975">
    <property type="term" value="P:carbohydrate metabolic process"/>
    <property type="evidence" value="ECO:0007669"/>
    <property type="project" value="InterPro"/>
</dbReference>
<dbReference type="Gene3D" id="1.50.10.10">
    <property type="match status" value="1"/>
</dbReference>
<keyword evidence="1" id="KW-0378">Hydrolase</keyword>
<reference evidence="3 4" key="1">
    <citation type="journal article" date="2018" name="Front. Microbiol.">
        <title>Prospects for Fungal Bioremediation of Acidic Radioactive Waste Sites: Characterization and Genome Sequence of Rhodotorula taiwanensis MD1149.</title>
        <authorList>
            <person name="Tkavc R."/>
            <person name="Matrosova V.Y."/>
            <person name="Grichenko O.E."/>
            <person name="Gostincar C."/>
            <person name="Volpe R.P."/>
            <person name="Klimenkova P."/>
            <person name="Gaidamakova E.K."/>
            <person name="Zhou C.E."/>
            <person name="Stewart B.J."/>
            <person name="Lyman M.G."/>
            <person name="Malfatti S.A."/>
            <person name="Rubinfeld B."/>
            <person name="Courtot M."/>
            <person name="Singh J."/>
            <person name="Dalgard C.L."/>
            <person name="Hamilton T."/>
            <person name="Frey K.G."/>
            <person name="Gunde-Cimerman N."/>
            <person name="Dugan L."/>
            <person name="Daly M.J."/>
        </authorList>
    </citation>
    <scope>NUCLEOTIDE SEQUENCE [LARGE SCALE GENOMIC DNA]</scope>
    <source>
        <strain evidence="3 4">MD1149</strain>
    </source>
</reference>
<dbReference type="InterPro" id="IPR010905">
    <property type="entry name" value="Glyco_hydro_88"/>
</dbReference>
<dbReference type="STRING" id="741276.A0A2S5B7P4"/>
<evidence type="ECO:0000313" key="3">
    <source>
        <dbReference type="EMBL" id="POY72789.1"/>
    </source>
</evidence>
<dbReference type="EMBL" id="PJQD01000047">
    <property type="protein sequence ID" value="POY72789.1"/>
    <property type="molecule type" value="Genomic_DNA"/>
</dbReference>
<accession>A0A2S5B7P4</accession>
<dbReference type="PANTHER" id="PTHR41814:SF1">
    <property type="entry name" value="CELLULASE"/>
    <property type="match status" value="1"/>
</dbReference>
<proteinExistence type="predicted"/>
<dbReference type="InterPro" id="IPR012341">
    <property type="entry name" value="6hp_glycosidase-like_sf"/>
</dbReference>
<organism evidence="3 4">
    <name type="scientific">Rhodotorula taiwanensis</name>
    <dbReference type="NCBI Taxonomy" id="741276"/>
    <lineage>
        <taxon>Eukaryota</taxon>
        <taxon>Fungi</taxon>
        <taxon>Dikarya</taxon>
        <taxon>Basidiomycota</taxon>
        <taxon>Pucciniomycotina</taxon>
        <taxon>Microbotryomycetes</taxon>
        <taxon>Sporidiobolales</taxon>
        <taxon>Sporidiobolaceae</taxon>
        <taxon>Rhodotorula</taxon>
    </lineage>
</organism>
<dbReference type="GO" id="GO:0016787">
    <property type="term" value="F:hydrolase activity"/>
    <property type="evidence" value="ECO:0007669"/>
    <property type="project" value="UniProtKB-KW"/>
</dbReference>
<feature type="chain" id="PRO_5015453763" evidence="2">
    <location>
        <begin position="21"/>
        <end position="381"/>
    </location>
</feature>
<dbReference type="Proteomes" id="UP000237144">
    <property type="component" value="Unassembled WGS sequence"/>
</dbReference>
<dbReference type="OrthoDB" id="4138492at2759"/>
<evidence type="ECO:0000256" key="1">
    <source>
        <dbReference type="ARBA" id="ARBA00022801"/>
    </source>
</evidence>
<dbReference type="AlphaFoldDB" id="A0A2S5B7P4"/>
<name>A0A2S5B7P4_9BASI</name>
<keyword evidence="2" id="KW-0732">Signal</keyword>
<comment type="caution">
    <text evidence="3">The sequence shown here is derived from an EMBL/GenBank/DDBJ whole genome shotgun (WGS) entry which is preliminary data.</text>
</comment>
<evidence type="ECO:0000256" key="2">
    <source>
        <dbReference type="SAM" id="SignalP"/>
    </source>
</evidence>